<proteinExistence type="predicted"/>
<feature type="transmembrane region" description="Helical" evidence="1">
    <location>
        <begin position="117"/>
        <end position="139"/>
    </location>
</feature>
<evidence type="ECO:0000313" key="2">
    <source>
        <dbReference type="EMBL" id="OJD29866.1"/>
    </source>
</evidence>
<keyword evidence="1" id="KW-0812">Transmembrane</keyword>
<gene>
    <name evidence="2" type="ORF">BKCO1_700003</name>
</gene>
<evidence type="ECO:0000313" key="3">
    <source>
        <dbReference type="Proteomes" id="UP000183809"/>
    </source>
</evidence>
<keyword evidence="3" id="KW-1185">Reference proteome</keyword>
<protein>
    <submittedName>
        <fullName evidence="2">Cytochrome p450 protein</fullName>
    </submittedName>
</protein>
<keyword evidence="1" id="KW-1133">Transmembrane helix</keyword>
<dbReference type="GeneID" id="31018763"/>
<reference evidence="2 3" key="1">
    <citation type="submission" date="2016-10" db="EMBL/GenBank/DDBJ databases">
        <title>Proteomics and genomics reveal pathogen-plant mechanisms compatible with a hemibiotrophic lifestyle of Diplodia corticola.</title>
        <authorList>
            <person name="Fernandes I."/>
            <person name="De Jonge R."/>
            <person name="Van De Peer Y."/>
            <person name="Devreese B."/>
            <person name="Alves A."/>
            <person name="Esteves A.C."/>
        </authorList>
    </citation>
    <scope>NUCLEOTIDE SEQUENCE [LARGE SCALE GENOMIC DNA]</scope>
    <source>
        <strain evidence="2 3">CBS 112549</strain>
    </source>
</reference>
<evidence type="ECO:0000256" key="1">
    <source>
        <dbReference type="SAM" id="Phobius"/>
    </source>
</evidence>
<sequence length="559" mass="62088">MESFCGINDAGRYEVYTGFWTDWTNGPVFGATITLSKREASVLIAFTALFVSVVGTSFWRICCFALHQYHSKAVAQDALYHQRQAIFRNAANGSSGLWALLRIWWEWRKTAVDRPSLRLLPAVGFAACCVSIFAVAGMLSSKTLRAANGVLVRSPGCGILDVDNNPNLEDALSDFYPWVAQAIGSWATYAQDCYLNFSDLGSCNAFMQPRLPSRIERNASCPFEDGICENEYGNIEFDSYLDSHFDLGLNAPPHERVFFRRVTTCDPIRTEGHRTMYRSPETGMNYSRYHYGPTTGGYSAYEYTYEHPEIDWRSAPGEWETGSVSGDRYTVHIRRAVLSNGSYTGLSGYDPIPALRQQDADVHVFFLSANSILYTEKVSDAWYAATTKSTAITSTEHGRTIGRIPTYKADRSVSVLGCSIREQYCNPNLPADEGCSPFGGTHESRSLADDLQWKDGKQRAAFDWLSAIIQSYSITVEAIPGDLREGALLATYKAQAAISGGLPSNQWQLEAENWHAATLVALQASVTKVAKGTTDDKLKPFLRLPNNKEERNLCNSQVT</sequence>
<dbReference type="EMBL" id="MNUE01000070">
    <property type="protein sequence ID" value="OJD29866.1"/>
    <property type="molecule type" value="Genomic_DNA"/>
</dbReference>
<dbReference type="Proteomes" id="UP000183809">
    <property type="component" value="Unassembled WGS sequence"/>
</dbReference>
<dbReference type="AlphaFoldDB" id="A0A1J9QP89"/>
<organism evidence="2 3">
    <name type="scientific">Diplodia corticola</name>
    <dbReference type="NCBI Taxonomy" id="236234"/>
    <lineage>
        <taxon>Eukaryota</taxon>
        <taxon>Fungi</taxon>
        <taxon>Dikarya</taxon>
        <taxon>Ascomycota</taxon>
        <taxon>Pezizomycotina</taxon>
        <taxon>Dothideomycetes</taxon>
        <taxon>Dothideomycetes incertae sedis</taxon>
        <taxon>Botryosphaeriales</taxon>
        <taxon>Botryosphaeriaceae</taxon>
        <taxon>Diplodia</taxon>
    </lineage>
</organism>
<keyword evidence="1" id="KW-0472">Membrane</keyword>
<name>A0A1J9QP89_9PEZI</name>
<accession>A0A1J9QP89</accession>
<comment type="caution">
    <text evidence="2">The sequence shown here is derived from an EMBL/GenBank/DDBJ whole genome shotgun (WGS) entry which is preliminary data.</text>
</comment>
<dbReference type="OrthoDB" id="3540210at2759"/>
<feature type="transmembrane region" description="Helical" evidence="1">
    <location>
        <begin position="42"/>
        <end position="66"/>
    </location>
</feature>
<dbReference type="RefSeq" id="XP_020126126.1">
    <property type="nucleotide sequence ID" value="XM_020278502.1"/>
</dbReference>